<dbReference type="PANTHER" id="PTHR43857">
    <property type="entry name" value="BLR7761 PROTEIN"/>
    <property type="match status" value="1"/>
</dbReference>
<comment type="caution">
    <text evidence="1">The sequence shown here is derived from an EMBL/GenBank/DDBJ whole genome shotgun (WGS) entry which is preliminary data.</text>
</comment>
<dbReference type="CDD" id="cd00448">
    <property type="entry name" value="YjgF_YER057c_UK114_family"/>
    <property type="match status" value="1"/>
</dbReference>
<organism evidence="1 2">
    <name type="scientific">Vermiconidia calcicola</name>
    <dbReference type="NCBI Taxonomy" id="1690605"/>
    <lineage>
        <taxon>Eukaryota</taxon>
        <taxon>Fungi</taxon>
        <taxon>Dikarya</taxon>
        <taxon>Ascomycota</taxon>
        <taxon>Pezizomycotina</taxon>
        <taxon>Dothideomycetes</taxon>
        <taxon>Dothideomycetidae</taxon>
        <taxon>Mycosphaerellales</taxon>
        <taxon>Extremaceae</taxon>
        <taxon>Vermiconidia</taxon>
    </lineage>
</organism>
<dbReference type="SUPFAM" id="SSF55298">
    <property type="entry name" value="YjgF-like"/>
    <property type="match status" value="1"/>
</dbReference>
<dbReference type="Gene3D" id="3.30.1330.40">
    <property type="entry name" value="RutC-like"/>
    <property type="match status" value="1"/>
</dbReference>
<reference evidence="1 2" key="1">
    <citation type="submission" date="2023-06" db="EMBL/GenBank/DDBJ databases">
        <title>Black Yeasts Isolated from many extreme environments.</title>
        <authorList>
            <person name="Coleine C."/>
            <person name="Stajich J.E."/>
            <person name="Selbmann L."/>
        </authorList>
    </citation>
    <scope>NUCLEOTIDE SEQUENCE [LARGE SCALE GENOMIC DNA]</scope>
    <source>
        <strain evidence="1 2">CCFEE 5887</strain>
    </source>
</reference>
<dbReference type="Proteomes" id="UP001345827">
    <property type="component" value="Unassembled WGS sequence"/>
</dbReference>
<name>A0AAV9Q9A2_9PEZI</name>
<dbReference type="PANTHER" id="PTHR43857:SF1">
    <property type="entry name" value="YJGH FAMILY PROTEIN"/>
    <property type="match status" value="1"/>
</dbReference>
<accession>A0AAV9Q9A2</accession>
<keyword evidence="2" id="KW-1185">Reference proteome</keyword>
<dbReference type="Pfam" id="PF01042">
    <property type="entry name" value="Ribonuc_L-PSP"/>
    <property type="match status" value="1"/>
</dbReference>
<dbReference type="EMBL" id="JAXLQG010000007">
    <property type="protein sequence ID" value="KAK5537739.1"/>
    <property type="molecule type" value="Genomic_DNA"/>
</dbReference>
<evidence type="ECO:0000313" key="1">
    <source>
        <dbReference type="EMBL" id="KAK5537739.1"/>
    </source>
</evidence>
<proteinExistence type="predicted"/>
<evidence type="ECO:0000313" key="2">
    <source>
        <dbReference type="Proteomes" id="UP001345827"/>
    </source>
</evidence>
<dbReference type="AlphaFoldDB" id="A0AAV9Q9A2"/>
<dbReference type="InterPro" id="IPR035959">
    <property type="entry name" value="RutC-like_sf"/>
</dbReference>
<sequence>MINLRCDAAISIKCHEKIRRMEGIIASFHCMSPKSPPYASTPTTMSSQLINPPFVHPPRPTYTHVQTTPISPTSTLITIAGQIGIDGKSRTLPPTFSGQVQVALDNLGKCLEAVGATPADIIKVTHFVVNLDPKDNSRAEAYLKFMGDHRPPSTLLGVAALADPELLYEVEAMAIVHRK</sequence>
<gene>
    <name evidence="1" type="ORF">LTR25_004991</name>
</gene>
<protein>
    <submittedName>
        <fullName evidence="1">Uncharacterized protein</fullName>
    </submittedName>
</protein>
<dbReference type="InterPro" id="IPR006175">
    <property type="entry name" value="YjgF/YER057c/UK114"/>
</dbReference>